<evidence type="ECO:0000313" key="8">
    <source>
        <dbReference type="Proteomes" id="UP000828390"/>
    </source>
</evidence>
<reference evidence="7" key="2">
    <citation type="submission" date="2020-11" db="EMBL/GenBank/DDBJ databases">
        <authorList>
            <person name="McCartney M.A."/>
            <person name="Auch B."/>
            <person name="Kono T."/>
            <person name="Mallez S."/>
            <person name="Becker A."/>
            <person name="Gohl D.M."/>
            <person name="Silverstein K.A.T."/>
            <person name="Koren S."/>
            <person name="Bechman K.B."/>
            <person name="Herman A."/>
            <person name="Abrahante J.E."/>
            <person name="Garbe J."/>
        </authorList>
    </citation>
    <scope>NUCLEOTIDE SEQUENCE</scope>
    <source>
        <strain evidence="7">Duluth1</strain>
        <tissue evidence="7">Whole animal</tissue>
    </source>
</reference>
<keyword evidence="2 5" id="KW-0812">Transmembrane</keyword>
<feature type="transmembrane region" description="Helical" evidence="5">
    <location>
        <begin position="6"/>
        <end position="25"/>
    </location>
</feature>
<accession>A0A9D4C3Z5</accession>
<evidence type="ECO:0000256" key="3">
    <source>
        <dbReference type="ARBA" id="ARBA00022989"/>
    </source>
</evidence>
<dbReference type="InterPro" id="IPR017452">
    <property type="entry name" value="GPCR_Rhodpsn_7TM"/>
</dbReference>
<dbReference type="GO" id="GO:0016020">
    <property type="term" value="C:membrane"/>
    <property type="evidence" value="ECO:0007669"/>
    <property type="project" value="UniProtKB-SubCell"/>
</dbReference>
<dbReference type="SUPFAM" id="SSF81321">
    <property type="entry name" value="Family A G protein-coupled receptor-like"/>
    <property type="match status" value="1"/>
</dbReference>
<keyword evidence="3 5" id="KW-1133">Transmembrane helix</keyword>
<dbReference type="PROSITE" id="PS00237">
    <property type="entry name" value="G_PROTEIN_RECEP_F1_1"/>
    <property type="match status" value="1"/>
</dbReference>
<dbReference type="EMBL" id="JAIWYP010000013">
    <property type="protein sequence ID" value="KAH3716978.1"/>
    <property type="molecule type" value="Genomic_DNA"/>
</dbReference>
<dbReference type="GO" id="GO:0004930">
    <property type="term" value="F:G protein-coupled receptor activity"/>
    <property type="evidence" value="ECO:0007669"/>
    <property type="project" value="InterPro"/>
</dbReference>
<dbReference type="InterPro" id="IPR000276">
    <property type="entry name" value="GPCR_Rhodpsn"/>
</dbReference>
<dbReference type="Gene3D" id="1.20.1070.10">
    <property type="entry name" value="Rhodopsin 7-helix transmembrane proteins"/>
    <property type="match status" value="1"/>
</dbReference>
<evidence type="ECO:0000256" key="2">
    <source>
        <dbReference type="ARBA" id="ARBA00022692"/>
    </source>
</evidence>
<feature type="domain" description="G-protein coupled receptors family 1 profile" evidence="6">
    <location>
        <begin position="1"/>
        <end position="36"/>
    </location>
</feature>
<evidence type="ECO:0000256" key="4">
    <source>
        <dbReference type="ARBA" id="ARBA00023136"/>
    </source>
</evidence>
<name>A0A9D4C3Z5_DREPO</name>
<keyword evidence="4 5" id="KW-0472">Membrane</keyword>
<dbReference type="PROSITE" id="PS50262">
    <property type="entry name" value="G_PROTEIN_RECEP_F1_2"/>
    <property type="match status" value="1"/>
</dbReference>
<reference evidence="7" key="1">
    <citation type="journal article" date="2019" name="bioRxiv">
        <title>The Genome of the Zebra Mussel, Dreissena polymorpha: A Resource for Invasive Species Research.</title>
        <authorList>
            <person name="McCartney M.A."/>
            <person name="Auch B."/>
            <person name="Kono T."/>
            <person name="Mallez S."/>
            <person name="Zhang Y."/>
            <person name="Obille A."/>
            <person name="Becker A."/>
            <person name="Abrahante J.E."/>
            <person name="Garbe J."/>
            <person name="Badalamenti J.P."/>
            <person name="Herman A."/>
            <person name="Mangelson H."/>
            <person name="Liachko I."/>
            <person name="Sullivan S."/>
            <person name="Sone E.D."/>
            <person name="Koren S."/>
            <person name="Silverstein K.A.T."/>
            <person name="Beckman K.B."/>
            <person name="Gohl D.M."/>
        </authorList>
    </citation>
    <scope>NUCLEOTIDE SEQUENCE</scope>
    <source>
        <strain evidence="7">Duluth1</strain>
        <tissue evidence="7">Whole animal</tissue>
    </source>
</reference>
<dbReference type="Proteomes" id="UP000828390">
    <property type="component" value="Unassembled WGS sequence"/>
</dbReference>
<comment type="caution">
    <text evidence="7">The sequence shown here is derived from an EMBL/GenBank/DDBJ whole genome shotgun (WGS) entry which is preliminary data.</text>
</comment>
<dbReference type="Pfam" id="PF00001">
    <property type="entry name" value="7tm_1"/>
    <property type="match status" value="1"/>
</dbReference>
<evidence type="ECO:0000259" key="6">
    <source>
        <dbReference type="PROSITE" id="PS50262"/>
    </source>
</evidence>
<gene>
    <name evidence="7" type="ORF">DPMN_059714</name>
</gene>
<sequence length="66" mass="7833">MCRIWHYSTFVVIIVSNNLLIGMSVDRYLAVRYPLRTITGGTPCEIHKLYDRQTYNQLYICSLKYK</sequence>
<comment type="subcellular location">
    <subcellularLocation>
        <location evidence="1">Membrane</location>
    </subcellularLocation>
</comment>
<dbReference type="AlphaFoldDB" id="A0A9D4C3Z5"/>
<evidence type="ECO:0000256" key="5">
    <source>
        <dbReference type="SAM" id="Phobius"/>
    </source>
</evidence>
<evidence type="ECO:0000256" key="1">
    <source>
        <dbReference type="ARBA" id="ARBA00004370"/>
    </source>
</evidence>
<protein>
    <recommendedName>
        <fullName evidence="6">G-protein coupled receptors family 1 profile domain-containing protein</fullName>
    </recommendedName>
</protein>
<evidence type="ECO:0000313" key="7">
    <source>
        <dbReference type="EMBL" id="KAH3716978.1"/>
    </source>
</evidence>
<organism evidence="7 8">
    <name type="scientific">Dreissena polymorpha</name>
    <name type="common">Zebra mussel</name>
    <name type="synonym">Mytilus polymorpha</name>
    <dbReference type="NCBI Taxonomy" id="45954"/>
    <lineage>
        <taxon>Eukaryota</taxon>
        <taxon>Metazoa</taxon>
        <taxon>Spiralia</taxon>
        <taxon>Lophotrochozoa</taxon>
        <taxon>Mollusca</taxon>
        <taxon>Bivalvia</taxon>
        <taxon>Autobranchia</taxon>
        <taxon>Heteroconchia</taxon>
        <taxon>Euheterodonta</taxon>
        <taxon>Imparidentia</taxon>
        <taxon>Neoheterodontei</taxon>
        <taxon>Myida</taxon>
        <taxon>Dreissenoidea</taxon>
        <taxon>Dreissenidae</taxon>
        <taxon>Dreissena</taxon>
    </lineage>
</organism>
<proteinExistence type="predicted"/>
<keyword evidence="8" id="KW-1185">Reference proteome</keyword>